<comment type="similarity">
    <text evidence="3">In the N-terminal section; belongs to the NADH:flavin oxidoreductase/NADH oxidase family.</text>
</comment>
<evidence type="ECO:0000256" key="2">
    <source>
        <dbReference type="ARBA" id="ARBA00001966"/>
    </source>
</evidence>
<evidence type="ECO:0000256" key="7">
    <source>
        <dbReference type="ARBA" id="ARBA00023002"/>
    </source>
</evidence>
<dbReference type="InterPro" id="IPR036188">
    <property type="entry name" value="FAD/NAD-bd_sf"/>
</dbReference>
<evidence type="ECO:0000256" key="4">
    <source>
        <dbReference type="ARBA" id="ARBA00022630"/>
    </source>
</evidence>
<dbReference type="Gene3D" id="3.20.20.70">
    <property type="entry name" value="Aldolase class I"/>
    <property type="match status" value="1"/>
</dbReference>
<evidence type="ECO:0000259" key="10">
    <source>
        <dbReference type="Pfam" id="PF00724"/>
    </source>
</evidence>
<dbReference type="PANTHER" id="PTHR42917">
    <property type="entry name" value="2,4-DIENOYL-COA REDUCTASE"/>
    <property type="match status" value="1"/>
</dbReference>
<name>M9RS87_9RHOB</name>
<keyword evidence="4" id="KW-0285">Flavoprotein</keyword>
<evidence type="ECO:0000256" key="8">
    <source>
        <dbReference type="ARBA" id="ARBA00023004"/>
    </source>
</evidence>
<evidence type="ECO:0000256" key="5">
    <source>
        <dbReference type="ARBA" id="ARBA00022643"/>
    </source>
</evidence>
<gene>
    <name evidence="12" type="ORF">OA238_c47810</name>
</gene>
<dbReference type="GO" id="GO:0046872">
    <property type="term" value="F:metal ion binding"/>
    <property type="evidence" value="ECO:0007669"/>
    <property type="project" value="UniProtKB-KW"/>
</dbReference>
<dbReference type="PANTHER" id="PTHR42917:SF2">
    <property type="entry name" value="2,4-DIENOYL-COA REDUCTASE [(2E)-ENOYL-COA-PRODUCING]"/>
    <property type="match status" value="1"/>
</dbReference>
<feature type="domain" description="FAD/NAD(P)-binding" evidence="11">
    <location>
        <begin position="359"/>
        <end position="589"/>
    </location>
</feature>
<dbReference type="PRINTS" id="PR00411">
    <property type="entry name" value="PNDRDTASEI"/>
</dbReference>
<dbReference type="AlphaFoldDB" id="M9RS87"/>
<dbReference type="InterPro" id="IPR001155">
    <property type="entry name" value="OxRdtase_FMN_N"/>
</dbReference>
<dbReference type="eggNOG" id="COG1902">
    <property type="taxonomic scope" value="Bacteria"/>
</dbReference>
<organism evidence="12 13">
    <name type="scientific">Octadecabacter arcticus 238</name>
    <dbReference type="NCBI Taxonomy" id="391616"/>
    <lineage>
        <taxon>Bacteria</taxon>
        <taxon>Pseudomonadati</taxon>
        <taxon>Pseudomonadota</taxon>
        <taxon>Alphaproteobacteria</taxon>
        <taxon>Rhodobacterales</taxon>
        <taxon>Roseobacteraceae</taxon>
        <taxon>Octadecabacter</taxon>
    </lineage>
</organism>
<dbReference type="KEGG" id="oar:OA238_c47810"/>
<dbReference type="HOGENOM" id="CLU_012153_1_2_5"/>
<keyword evidence="5" id="KW-0288">FMN</keyword>
<dbReference type="GO" id="GO:0008670">
    <property type="term" value="F:2,4-dienoyl-CoA reductase (NADPH) activity"/>
    <property type="evidence" value="ECO:0007669"/>
    <property type="project" value="TreeGrafter"/>
</dbReference>
<dbReference type="Gene3D" id="3.40.50.720">
    <property type="entry name" value="NAD(P)-binding Rossmann-like Domain"/>
    <property type="match status" value="1"/>
</dbReference>
<reference evidence="12 13" key="1">
    <citation type="journal article" date="2013" name="PLoS ONE">
        <title>Poles Apart: Arctic and Antarctic Octadecabacter strains Share High Genome Plasticity and a New Type of Xanthorhodopsin.</title>
        <authorList>
            <person name="Vollmers J."/>
            <person name="Voget S."/>
            <person name="Dietrich S."/>
            <person name="Gollnow K."/>
            <person name="Smits M."/>
            <person name="Meyer K."/>
            <person name="Brinkhoff T."/>
            <person name="Simon M."/>
            <person name="Daniel R."/>
        </authorList>
    </citation>
    <scope>NUCLEOTIDE SEQUENCE [LARGE SCALE GENOMIC DNA]</scope>
    <source>
        <strain evidence="12 13">238</strain>
    </source>
</reference>
<dbReference type="PRINTS" id="PR00368">
    <property type="entry name" value="FADPNR"/>
</dbReference>
<dbReference type="Proteomes" id="UP000004688">
    <property type="component" value="Chromosome"/>
</dbReference>
<feature type="domain" description="NADH:flavin oxidoreductase/NADH oxidase N-terminal" evidence="10">
    <location>
        <begin position="4"/>
        <end position="311"/>
    </location>
</feature>
<dbReference type="Gene3D" id="3.50.50.60">
    <property type="entry name" value="FAD/NAD(P)-binding domain"/>
    <property type="match status" value="1"/>
</dbReference>
<evidence type="ECO:0000256" key="1">
    <source>
        <dbReference type="ARBA" id="ARBA00001917"/>
    </source>
</evidence>
<keyword evidence="8" id="KW-0408">Iron</keyword>
<dbReference type="Pfam" id="PF00724">
    <property type="entry name" value="Oxidored_FMN"/>
    <property type="match status" value="1"/>
</dbReference>
<dbReference type="InterPro" id="IPR013785">
    <property type="entry name" value="Aldolase_TIM"/>
</dbReference>
<dbReference type="GO" id="GO:0033543">
    <property type="term" value="P:fatty acid beta-oxidation, unsaturated, even number, reductase/isomerase pathway"/>
    <property type="evidence" value="ECO:0007669"/>
    <property type="project" value="TreeGrafter"/>
</dbReference>
<evidence type="ECO:0000259" key="11">
    <source>
        <dbReference type="Pfam" id="PF07992"/>
    </source>
</evidence>
<evidence type="ECO:0000256" key="3">
    <source>
        <dbReference type="ARBA" id="ARBA00011048"/>
    </source>
</evidence>
<evidence type="ECO:0000256" key="9">
    <source>
        <dbReference type="ARBA" id="ARBA00023014"/>
    </source>
</evidence>
<dbReference type="GO" id="GO:0010181">
    <property type="term" value="F:FMN binding"/>
    <property type="evidence" value="ECO:0007669"/>
    <property type="project" value="InterPro"/>
</dbReference>
<keyword evidence="13" id="KW-1185">Reference proteome</keyword>
<proteinExistence type="inferred from homology"/>
<dbReference type="STRING" id="391616.OA238_c47810"/>
<sequence length="622" mass="65529">MLKDNLPTKRMAAYHAARAKGGAGLIIIEAARAHVSGMSGRPAILAYDDACIPGYARIARDCQQHGAKVFAQLTHPGREMTTAMDGTQAVALAPSAVPNERFHVMPRAMTTQDITDIVASYSNASSRLKKAGLDGVEIVASHGVLAAQFLNPKVNLRTDTYGGSRENRMRFLCDILRAARSGAGRGMIVGVRLSIDEKDHDGLEPDEMITVATSLADQGLVDYLNVTAGTSAGLAGSTHIVPPMAFETAYTAPLAAAIKAKVDVPVFVAGRINQPQIGEQIVASGQADMCGMTRALIADPLMPNKAKAGHLDNIRACVACNQACVGHMLNGYPILCIQHPETGRELEFGTLKPATSPKNVLVVGGGPGGLKAAAIAASRGHHVTLLEAQSTLGGQVRLAQMLPGRAEFGGVTDNLAREATHAGVDIRLNIRATRSTIEQHQPDAVILAVGAKPRTAALEGEGSGHIVQAWDVLQGRANVGSNVVIADWRGDWIGLGLAERLARDGCHVRLAVNAITVGQAIPQYARDVWLGTLHKLGVGIIPYMRLFGADAVSAYFQHTLSQEAVIMDGVDTVVTALGHDPETALADELSGHIKDLHLIGDCLSPRSVEEAVLEGLQIAAQI</sequence>
<evidence type="ECO:0000313" key="12">
    <source>
        <dbReference type="EMBL" id="AGI74613.1"/>
    </source>
</evidence>
<dbReference type="InterPro" id="IPR023753">
    <property type="entry name" value="FAD/NAD-binding_dom"/>
</dbReference>
<dbReference type="Pfam" id="PF07992">
    <property type="entry name" value="Pyr_redox_2"/>
    <property type="match status" value="1"/>
</dbReference>
<comment type="cofactor">
    <cofactor evidence="2">
        <name>[4Fe-4S] cluster</name>
        <dbReference type="ChEBI" id="CHEBI:49883"/>
    </cofactor>
</comment>
<evidence type="ECO:0000256" key="6">
    <source>
        <dbReference type="ARBA" id="ARBA00022723"/>
    </source>
</evidence>
<comment type="cofactor">
    <cofactor evidence="1">
        <name>FMN</name>
        <dbReference type="ChEBI" id="CHEBI:58210"/>
    </cofactor>
</comment>
<dbReference type="InterPro" id="IPR051793">
    <property type="entry name" value="NADH:flavin_oxidoreductase"/>
</dbReference>
<keyword evidence="6" id="KW-0479">Metal-binding</keyword>
<keyword evidence="9" id="KW-0411">Iron-sulfur</keyword>
<dbReference type="GO" id="GO:0051536">
    <property type="term" value="F:iron-sulfur cluster binding"/>
    <property type="evidence" value="ECO:0007669"/>
    <property type="project" value="UniProtKB-KW"/>
</dbReference>
<dbReference type="eggNOG" id="COG0446">
    <property type="taxonomic scope" value="Bacteria"/>
</dbReference>
<evidence type="ECO:0000313" key="13">
    <source>
        <dbReference type="Proteomes" id="UP000004688"/>
    </source>
</evidence>
<accession>M9RS87</accession>
<protein>
    <submittedName>
        <fullName evidence="12">Oxidoreductase</fullName>
    </submittedName>
</protein>
<keyword evidence="7" id="KW-0560">Oxidoreductase</keyword>
<dbReference type="EMBL" id="CP003742">
    <property type="protein sequence ID" value="AGI74613.1"/>
    <property type="molecule type" value="Genomic_DNA"/>
</dbReference>
<dbReference type="SUPFAM" id="SSF51971">
    <property type="entry name" value="Nucleotide-binding domain"/>
    <property type="match status" value="1"/>
</dbReference>
<dbReference type="SUPFAM" id="SSF51395">
    <property type="entry name" value="FMN-linked oxidoreductases"/>
    <property type="match status" value="1"/>
</dbReference>